<dbReference type="Gene3D" id="1.10.4020.10">
    <property type="entry name" value="DNA breaking-rejoining enzymes"/>
    <property type="match status" value="1"/>
</dbReference>
<dbReference type="SUPFAM" id="SSF47353">
    <property type="entry name" value="Retrovirus capsid dimerization domain-like"/>
    <property type="match status" value="1"/>
</dbReference>
<dbReference type="PANTHER" id="PTHR46888">
    <property type="entry name" value="ZINC KNUCKLE DOMAINCONTAINING PROTEIN-RELATED"/>
    <property type="match status" value="1"/>
</dbReference>
<comment type="caution">
    <text evidence="2">The sequence shown here is derived from an EMBL/GenBank/DDBJ whole genome shotgun (WGS) entry which is preliminary data.</text>
</comment>
<reference evidence="2 3" key="1">
    <citation type="submission" date="2024-09" db="EMBL/GenBank/DDBJ databases">
        <title>A chromosome-level genome assembly of Gray's grenadier anchovy, Coilia grayii.</title>
        <authorList>
            <person name="Fu Z."/>
        </authorList>
    </citation>
    <scope>NUCLEOTIDE SEQUENCE [LARGE SCALE GENOMIC DNA]</scope>
    <source>
        <strain evidence="2">G4</strain>
        <tissue evidence="2">Muscle</tissue>
    </source>
</reference>
<proteinExistence type="predicted"/>
<gene>
    <name evidence="2" type="ORF">ACEWY4_028068</name>
</gene>
<evidence type="ECO:0000259" key="1">
    <source>
        <dbReference type="Pfam" id="PF02023"/>
    </source>
</evidence>
<evidence type="ECO:0000313" key="3">
    <source>
        <dbReference type="Proteomes" id="UP001591681"/>
    </source>
</evidence>
<evidence type="ECO:0000313" key="2">
    <source>
        <dbReference type="EMBL" id="KAL2076336.1"/>
    </source>
</evidence>
<dbReference type="Pfam" id="PF02023">
    <property type="entry name" value="SCAN"/>
    <property type="match status" value="1"/>
</dbReference>
<dbReference type="Gene3D" id="4.10.60.10">
    <property type="entry name" value="Zinc finger, CCHC-type"/>
    <property type="match status" value="1"/>
</dbReference>
<name>A0ABD1IQ71_9TELE</name>
<feature type="domain" description="SCAN box" evidence="1">
    <location>
        <begin position="218"/>
        <end position="299"/>
    </location>
</feature>
<organism evidence="2 3">
    <name type="scientific">Coilia grayii</name>
    <name type="common">Gray's grenadier anchovy</name>
    <dbReference type="NCBI Taxonomy" id="363190"/>
    <lineage>
        <taxon>Eukaryota</taxon>
        <taxon>Metazoa</taxon>
        <taxon>Chordata</taxon>
        <taxon>Craniata</taxon>
        <taxon>Vertebrata</taxon>
        <taxon>Euteleostomi</taxon>
        <taxon>Actinopterygii</taxon>
        <taxon>Neopterygii</taxon>
        <taxon>Teleostei</taxon>
        <taxon>Clupei</taxon>
        <taxon>Clupeiformes</taxon>
        <taxon>Clupeoidei</taxon>
        <taxon>Engraulidae</taxon>
        <taxon>Coilinae</taxon>
        <taxon>Coilia</taxon>
    </lineage>
</organism>
<sequence>MDVKTFIESFIETPRESSLDSCTKETLLEIASHYKVPIPDKKRKLKERIKLFLTEALREQWVLLEEPGPKPASVEKHETVGLTFEQRRELLQLQIEQEKLRWNSENSHIALEKAKLDLELRRLDLIKDGKLGMGGSKEVSSSLRLVPQFNDQDPDVFFTLFERVADTSNWADEHRCLLPQCVLQGKAQEAYSSLPSGDSKVYSKVKAAVLRAYELLVPEAYRLRFRQAKKEVGQTHLESARELRKHFTRWCSASKDDLSDLMLVEQIKSVVPECVATYISELKAKTPEKTAELADEFILIHKGSLQSVGNTGVNIAQGGNRPFPVPSASLQNLASDVCNYCHEIGHWKGDCPALKKRPTRSSYKYVKLNALAGPFHFIESAKHSLVEGRGVANAEDCLLSYLPFITDGCVFFPGQPAVPVKILRNTGAVDSFILQSVLPFNESYTAENILIRGIGLNTVSVPLHRLHIQSDFVQGEVIIGQ</sequence>
<protein>
    <recommendedName>
        <fullName evidence="1">SCAN box domain-containing protein</fullName>
    </recommendedName>
</protein>
<dbReference type="SUPFAM" id="SSF57756">
    <property type="entry name" value="Retrovirus zinc finger-like domains"/>
    <property type="match status" value="1"/>
</dbReference>
<dbReference type="AlphaFoldDB" id="A0ABD1IQ71"/>
<accession>A0ABD1IQ71</accession>
<dbReference type="InterPro" id="IPR036875">
    <property type="entry name" value="Znf_CCHC_sf"/>
</dbReference>
<dbReference type="Proteomes" id="UP001591681">
    <property type="component" value="Unassembled WGS sequence"/>
</dbReference>
<dbReference type="InterPro" id="IPR038269">
    <property type="entry name" value="SCAN_sf"/>
</dbReference>
<dbReference type="InterPro" id="IPR003309">
    <property type="entry name" value="SCAN_dom"/>
</dbReference>
<dbReference type="EMBL" id="JBHFQA010000515">
    <property type="protein sequence ID" value="KAL2076336.1"/>
    <property type="molecule type" value="Genomic_DNA"/>
</dbReference>
<dbReference type="PANTHER" id="PTHR46888:SF13">
    <property type="entry name" value="RIBONUCLEASE H"/>
    <property type="match status" value="1"/>
</dbReference>
<keyword evidence="3" id="KW-1185">Reference proteome</keyword>